<evidence type="ECO:0000313" key="2">
    <source>
        <dbReference type="Proteomes" id="UP000836387"/>
    </source>
</evidence>
<dbReference type="EMBL" id="CADEHS020000645">
    <property type="protein sequence ID" value="CAG9956558.1"/>
    <property type="molecule type" value="Genomic_DNA"/>
</dbReference>
<protein>
    <submittedName>
        <fullName evidence="1">Uncharacterized protein</fullName>
    </submittedName>
</protein>
<comment type="caution">
    <text evidence="1">The sequence shown here is derived from an EMBL/GenBank/DDBJ whole genome shotgun (WGS) entry which is preliminary data.</text>
</comment>
<name>A0ACA9UW50_BIOOC</name>
<evidence type="ECO:0000313" key="1">
    <source>
        <dbReference type="EMBL" id="CAG9956558.1"/>
    </source>
</evidence>
<accession>A0ACA9UW50</accession>
<reference evidence="1" key="1">
    <citation type="submission" date="2020-04" db="EMBL/GenBank/DDBJ databases">
        <authorList>
            <person name="Broberg M."/>
        </authorList>
    </citation>
    <scope>NUCLEOTIDE SEQUENCE</scope>
</reference>
<organism evidence="1 2">
    <name type="scientific">Clonostachys rosea f. rosea IK726</name>
    <dbReference type="NCBI Taxonomy" id="1349383"/>
    <lineage>
        <taxon>Eukaryota</taxon>
        <taxon>Fungi</taxon>
        <taxon>Dikarya</taxon>
        <taxon>Ascomycota</taxon>
        <taxon>Pezizomycotina</taxon>
        <taxon>Sordariomycetes</taxon>
        <taxon>Hypocreomycetidae</taxon>
        <taxon>Hypocreales</taxon>
        <taxon>Bionectriaceae</taxon>
        <taxon>Clonostachys</taxon>
    </lineage>
</organism>
<gene>
    <name evidence="1" type="ORF">CRV2_00008469</name>
</gene>
<proteinExistence type="predicted"/>
<dbReference type="Proteomes" id="UP000836387">
    <property type="component" value="Unassembled WGS sequence"/>
</dbReference>
<reference evidence="1" key="2">
    <citation type="submission" date="2021-10" db="EMBL/GenBank/DDBJ databases">
        <authorList>
            <person name="Piombo E."/>
        </authorList>
    </citation>
    <scope>NUCLEOTIDE SEQUENCE</scope>
</reference>
<keyword evidence="2" id="KW-1185">Reference proteome</keyword>
<sequence>MFLFKKSVSDQPPRLEEAVPYVTNVYQYMTNKKLFLERVALQNNNWASGHHFVGKHSQRARSCNAVSGQ</sequence>